<reference evidence="4" key="2">
    <citation type="submission" date="2012-02" db="EMBL/GenBank/DDBJ databases">
        <title>Complete sequence of plasmid 2 of Natrinema pellirubrum DSM 15624.</title>
        <authorList>
            <person name="Lucas S."/>
            <person name="Han J."/>
            <person name="Lapidus A."/>
            <person name="Cheng J.-F."/>
            <person name="Goodwin L."/>
            <person name="Pitluck S."/>
            <person name="Peters L."/>
            <person name="Teshima H."/>
            <person name="Detter J.C."/>
            <person name="Han C."/>
            <person name="Tapia R."/>
            <person name="Land M."/>
            <person name="Hauser L."/>
            <person name="Kyrpides N."/>
            <person name="Ivanova N."/>
            <person name="Pagani I."/>
            <person name="Sproer C."/>
            <person name="Anderson I."/>
            <person name="Woyke T."/>
        </authorList>
    </citation>
    <scope>NUCLEOTIDE SEQUENCE [LARGE SCALE GENOMIC DNA]</scope>
    <source>
        <strain evidence="4">DSM 15624 / JCM 10476 / NCIMB 786</strain>
        <plasmid evidence="4">pNATPE02</plasmid>
    </source>
</reference>
<proteinExistence type="predicted"/>
<dbReference type="InterPro" id="IPR023801">
    <property type="entry name" value="His_deacetylse_dom"/>
</dbReference>
<dbReference type="InterPro" id="IPR000286">
    <property type="entry name" value="HDACs"/>
</dbReference>
<dbReference type="PRINTS" id="PR01270">
    <property type="entry name" value="HDASUPER"/>
</dbReference>
<dbReference type="GO" id="GO:0004407">
    <property type="term" value="F:histone deacetylase activity"/>
    <property type="evidence" value="ECO:0007669"/>
    <property type="project" value="TreeGrafter"/>
</dbReference>
<dbReference type="RefSeq" id="WP_006182455.1">
    <property type="nucleotide sequence ID" value="NC_019963.1"/>
</dbReference>
<gene>
    <name evidence="2" type="ordered locus">Natpe_4429</name>
    <name evidence="3" type="ORF">C488_15542</name>
</gene>
<feature type="domain" description="Histone deacetylase" evidence="1">
    <location>
        <begin position="18"/>
        <end position="303"/>
    </location>
</feature>
<dbReference type="EMBL" id="CP003374">
    <property type="protein sequence ID" value="AGB34119.1"/>
    <property type="molecule type" value="Genomic_DNA"/>
</dbReference>
<name>L0JS93_NATP1</name>
<dbReference type="AlphaFoldDB" id="L0JS93"/>
<dbReference type="GO" id="GO:0040029">
    <property type="term" value="P:epigenetic regulation of gene expression"/>
    <property type="evidence" value="ECO:0007669"/>
    <property type="project" value="TreeGrafter"/>
</dbReference>
<dbReference type="EMBL" id="AOIE01000094">
    <property type="protein sequence ID" value="ELY72196.1"/>
    <property type="molecule type" value="Genomic_DNA"/>
</dbReference>
<dbReference type="PANTHER" id="PTHR10625">
    <property type="entry name" value="HISTONE DEACETYLASE HDAC1-RELATED"/>
    <property type="match status" value="1"/>
</dbReference>
<dbReference type="Pfam" id="PF00850">
    <property type="entry name" value="Hist_deacetyl"/>
    <property type="match status" value="1"/>
</dbReference>
<evidence type="ECO:0000313" key="4">
    <source>
        <dbReference type="Proteomes" id="UP000010843"/>
    </source>
</evidence>
<dbReference type="InterPro" id="IPR037138">
    <property type="entry name" value="His_deacetylse_dom_sf"/>
</dbReference>
<sequence length="339" mass="36666">MKFGYSEVCLDHETGPRHPENSDRLRAIRRALTDYNDVKYVDAAPATRDRILAVHDEDYVAEFESFCASGGGNWDADTVAVESTWEASLASAGLAEWAAKTALDQRTEQFPPFSLGRPPGHHAVEDDAMGFCFFNNIAIAAQSVIDVGTAERVAIIDWDVHHGNGTQEIFYDDGSVFYVSFHEDGLYPGTGFVEETGTGDGTGTTLNVPFPPGTTEHGYLTAIDEVVGPELLAFDPDLLLVSAGFDAHRHDPISRMSVSTDGYGLLTQQVRKIAVSTGAGLGFVLEGGYSLDTLSESIQMVYDVCSGYQPTTEDCEVSDAARDVIDSLIAQFEQTNARG</sequence>
<dbReference type="InterPro" id="IPR023696">
    <property type="entry name" value="Ureohydrolase_dom_sf"/>
</dbReference>
<dbReference type="CDD" id="cd09992">
    <property type="entry name" value="HDAC_classII"/>
    <property type="match status" value="1"/>
</dbReference>
<evidence type="ECO:0000259" key="1">
    <source>
        <dbReference type="Pfam" id="PF00850"/>
    </source>
</evidence>
<dbReference type="SUPFAM" id="SSF52768">
    <property type="entry name" value="Arginase/deacetylase"/>
    <property type="match status" value="1"/>
</dbReference>
<dbReference type="PATRIC" id="fig|797303.5.peg.3092"/>
<dbReference type="Gene3D" id="3.40.800.20">
    <property type="entry name" value="Histone deacetylase domain"/>
    <property type="match status" value="1"/>
</dbReference>
<dbReference type="KEGG" id="npe:Natpe_4429"/>
<dbReference type="GeneID" id="14336311"/>
<dbReference type="Proteomes" id="UP000010843">
    <property type="component" value="Plasmid pNATPE02"/>
</dbReference>
<accession>L0JS93</accession>
<keyword evidence="2" id="KW-0614">Plasmid</keyword>
<reference evidence="3 5" key="3">
    <citation type="journal article" date="2014" name="PLoS Genet.">
        <title>Phylogenetically driven sequencing of extremely halophilic archaea reveals strategies for static and dynamic osmo-response.</title>
        <authorList>
            <person name="Becker E.A."/>
            <person name="Seitzer P.M."/>
            <person name="Tritt A."/>
            <person name="Larsen D."/>
            <person name="Krusor M."/>
            <person name="Yao A.I."/>
            <person name="Wu D."/>
            <person name="Madern D."/>
            <person name="Eisen J.A."/>
            <person name="Darling A.E."/>
            <person name="Facciotti M.T."/>
        </authorList>
    </citation>
    <scope>NUCLEOTIDE SEQUENCE [LARGE SCALE GENOMIC DNA]</scope>
    <source>
        <strain evidence="3 5">DSM 15624</strain>
    </source>
</reference>
<evidence type="ECO:0000313" key="2">
    <source>
        <dbReference type="EMBL" id="AGB34119.1"/>
    </source>
</evidence>
<evidence type="ECO:0000313" key="3">
    <source>
        <dbReference type="EMBL" id="ELY72196.1"/>
    </source>
</evidence>
<reference evidence="2" key="1">
    <citation type="submission" date="2012-02" db="EMBL/GenBank/DDBJ databases">
        <title>Complete sequence of plasmid 2 of Natrinema pellirubrum DSM 15624.</title>
        <authorList>
            <consortium name="US DOE Joint Genome Institute"/>
            <person name="Lucas S."/>
            <person name="Han J."/>
            <person name="Lapidus A."/>
            <person name="Cheng J.-F."/>
            <person name="Goodwin L."/>
            <person name="Pitluck S."/>
            <person name="Peters L."/>
            <person name="Teshima H."/>
            <person name="Detter J.C."/>
            <person name="Han C."/>
            <person name="Tapia R."/>
            <person name="Land M."/>
            <person name="Hauser L."/>
            <person name="Kyrpides N."/>
            <person name="Ivanova N."/>
            <person name="Pagani I."/>
            <person name="Sproer C."/>
            <person name="Anderson I."/>
            <person name="Woyke T."/>
        </authorList>
    </citation>
    <scope>NUCLEOTIDE SEQUENCE</scope>
    <source>
        <strain evidence="2">DSM 15624</strain>
        <plasmid evidence="2">pNATPE02</plasmid>
    </source>
</reference>
<dbReference type="HOGENOM" id="CLU_007727_8_1_2"/>
<dbReference type="OrthoDB" id="147549at2157"/>
<keyword evidence="5" id="KW-1185">Reference proteome</keyword>
<dbReference type="PANTHER" id="PTHR10625:SF10">
    <property type="entry name" value="HISTONE DEACETYLASE HDAC1"/>
    <property type="match status" value="1"/>
</dbReference>
<evidence type="ECO:0000313" key="5">
    <source>
        <dbReference type="Proteomes" id="UP000011593"/>
    </source>
</evidence>
<protein>
    <submittedName>
        <fullName evidence="2">Deacetylase, histone deacetylase/acetoin utilization protein</fullName>
    </submittedName>
    <submittedName>
        <fullName evidence="3">Histone deacetylase superfamily protein</fullName>
    </submittedName>
</protein>
<geneLocation type="plasmid" evidence="2 4">
    <name>pNATPE02</name>
</geneLocation>
<dbReference type="Proteomes" id="UP000011593">
    <property type="component" value="Unassembled WGS sequence"/>
</dbReference>
<organism evidence="2 4">
    <name type="scientific">Natrinema pellirubrum (strain DSM 15624 / CIP 106293 / JCM 10476 / NCIMB 786 / 157)</name>
    <dbReference type="NCBI Taxonomy" id="797303"/>
    <lineage>
        <taxon>Archaea</taxon>
        <taxon>Methanobacteriati</taxon>
        <taxon>Methanobacteriota</taxon>
        <taxon>Stenosarchaea group</taxon>
        <taxon>Halobacteria</taxon>
        <taxon>Halobacteriales</taxon>
        <taxon>Natrialbaceae</taxon>
        <taxon>Natrinema</taxon>
    </lineage>
</organism>